<sequence>SVLENTIGESNTIQNSSNPRAISPPDSSSPNNCPVFWIASGVHTNAVFDFNLNKSLGRLFGLVPKSASEDYDVAFIGVFNPGDIVTIRKPTNIEETECLTEIPSVKIIGKHISNQTYDTLVAVIFGKDNNIYAKTYCYKAVGRER</sequence>
<accession>X1CTE3</accession>
<evidence type="ECO:0000256" key="1">
    <source>
        <dbReference type="SAM" id="MobiDB-lite"/>
    </source>
</evidence>
<proteinExistence type="predicted"/>
<organism evidence="2">
    <name type="scientific">marine sediment metagenome</name>
    <dbReference type="NCBI Taxonomy" id="412755"/>
    <lineage>
        <taxon>unclassified sequences</taxon>
        <taxon>metagenomes</taxon>
        <taxon>ecological metagenomes</taxon>
    </lineage>
</organism>
<dbReference type="EMBL" id="BART01037858">
    <property type="protein sequence ID" value="GAH11746.1"/>
    <property type="molecule type" value="Genomic_DNA"/>
</dbReference>
<comment type="caution">
    <text evidence="2">The sequence shown here is derived from an EMBL/GenBank/DDBJ whole genome shotgun (WGS) entry which is preliminary data.</text>
</comment>
<protein>
    <submittedName>
        <fullName evidence="2">Uncharacterized protein</fullName>
    </submittedName>
</protein>
<gene>
    <name evidence="2" type="ORF">S01H4_63120</name>
</gene>
<reference evidence="2" key="1">
    <citation type="journal article" date="2014" name="Front. Microbiol.">
        <title>High frequency of phylogenetically diverse reductive dehalogenase-homologous genes in deep subseafloor sedimentary metagenomes.</title>
        <authorList>
            <person name="Kawai M."/>
            <person name="Futagami T."/>
            <person name="Toyoda A."/>
            <person name="Takaki Y."/>
            <person name="Nishi S."/>
            <person name="Hori S."/>
            <person name="Arai W."/>
            <person name="Tsubouchi T."/>
            <person name="Morono Y."/>
            <person name="Uchiyama I."/>
            <person name="Ito T."/>
            <person name="Fujiyama A."/>
            <person name="Inagaki F."/>
            <person name="Takami H."/>
        </authorList>
    </citation>
    <scope>NUCLEOTIDE SEQUENCE</scope>
    <source>
        <strain evidence="2">Expedition CK06-06</strain>
    </source>
</reference>
<feature type="compositionally biased region" description="Polar residues" evidence="1">
    <location>
        <begin position="7"/>
        <end position="20"/>
    </location>
</feature>
<dbReference type="AlphaFoldDB" id="X1CTE3"/>
<feature type="non-terminal residue" evidence="2">
    <location>
        <position position="1"/>
    </location>
</feature>
<name>X1CTE3_9ZZZZ</name>
<feature type="non-terminal residue" evidence="2">
    <location>
        <position position="145"/>
    </location>
</feature>
<feature type="region of interest" description="Disordered" evidence="1">
    <location>
        <begin position="1"/>
        <end position="27"/>
    </location>
</feature>
<evidence type="ECO:0000313" key="2">
    <source>
        <dbReference type="EMBL" id="GAH11746.1"/>
    </source>
</evidence>